<evidence type="ECO:0008006" key="6">
    <source>
        <dbReference type="Google" id="ProtNLM"/>
    </source>
</evidence>
<dbReference type="SUPFAM" id="SSF53850">
    <property type="entry name" value="Periplasmic binding protein-like II"/>
    <property type="match status" value="1"/>
</dbReference>
<evidence type="ECO:0000313" key="2">
    <source>
        <dbReference type="EMBL" id="KPW71392.1"/>
    </source>
</evidence>
<gene>
    <name evidence="2" type="ORF">ALO81_03779</name>
    <name evidence="3" type="ORF">ALQ64_01550</name>
</gene>
<feature type="signal peptide" evidence="1">
    <location>
        <begin position="1"/>
        <end position="28"/>
    </location>
</feature>
<evidence type="ECO:0000256" key="1">
    <source>
        <dbReference type="SAM" id="SignalP"/>
    </source>
</evidence>
<dbReference type="InterPro" id="IPR011972">
    <property type="entry name" value="CHP02285"/>
</dbReference>
<reference evidence="2 4" key="1">
    <citation type="submission" date="2015-09" db="EMBL/GenBank/DDBJ databases">
        <title>Genome announcement of multiple Pseudomonas syringae strains.</title>
        <authorList>
            <person name="Thakur S."/>
            <person name="Wang P.W."/>
            <person name="Gong Y."/>
            <person name="Weir B.S."/>
            <person name="Guttman D.S."/>
        </authorList>
    </citation>
    <scope>NUCLEOTIDE SEQUENCE [LARGE SCALE GENOMIC DNA]</scope>
    <source>
        <strain evidence="2 4">ICMP2823</strain>
    </source>
</reference>
<dbReference type="EMBL" id="LJPX01000358">
    <property type="protein sequence ID" value="KPW71392.1"/>
    <property type="molecule type" value="Genomic_DNA"/>
</dbReference>
<proteinExistence type="predicted"/>
<name>A0A0P9NJ59_PSECA</name>
<dbReference type="Proteomes" id="UP000050564">
    <property type="component" value="Unassembled WGS sequence"/>
</dbReference>
<evidence type="ECO:0000313" key="3">
    <source>
        <dbReference type="EMBL" id="RMN23953.1"/>
    </source>
</evidence>
<comment type="caution">
    <text evidence="2">The sequence shown here is derived from an EMBL/GenBank/DDBJ whole genome shotgun (WGS) entry which is preliminary data.</text>
</comment>
<dbReference type="NCBIfam" id="TIGR02285">
    <property type="entry name" value="TIGR02285 family protein"/>
    <property type="match status" value="1"/>
</dbReference>
<dbReference type="PATRIC" id="fig|86840.3.peg.5550"/>
<sequence>MSFPASYCVTIRLLLASSLVAMSCFSEARETLTWLLRDIPPSTIFSGNLRGQGAIDQLMPLLTARMPEYNHVLVRVNRARGLQMLNDSTELSCDPTMLWTAERAKTILFSIPIVAILSSGLVVRKEDLAKFSAFIDDGKIDFAALMASHTIKLGVVAERSYGVLIDEILKTVDEGSLVEHYGNDAVGSLLQMERLGRLQAFIGFWPEARYQAMQQGIAPEELSFLPIKGNPTYQFIYISCSKSPAGEQAIAKIDQEMRVLRVDSLMGFYAQWLDPSQRAGYLEEVRALFQKD</sequence>
<evidence type="ECO:0000313" key="5">
    <source>
        <dbReference type="Proteomes" id="UP000281372"/>
    </source>
</evidence>
<organism evidence="2 4">
    <name type="scientific">Pseudomonas cannabina</name>
    <dbReference type="NCBI Taxonomy" id="86840"/>
    <lineage>
        <taxon>Bacteria</taxon>
        <taxon>Pseudomonadati</taxon>
        <taxon>Pseudomonadota</taxon>
        <taxon>Gammaproteobacteria</taxon>
        <taxon>Pseudomonadales</taxon>
        <taxon>Pseudomonadaceae</taxon>
        <taxon>Pseudomonas</taxon>
    </lineage>
</organism>
<dbReference type="AlphaFoldDB" id="A0A0P9NJ59"/>
<evidence type="ECO:0000313" key="4">
    <source>
        <dbReference type="Proteomes" id="UP000050564"/>
    </source>
</evidence>
<feature type="chain" id="PRO_5035997957" description="Solute-binding protein family 3/N-terminal domain-containing protein" evidence="1">
    <location>
        <begin position="29"/>
        <end position="292"/>
    </location>
</feature>
<reference evidence="3 5" key="2">
    <citation type="submission" date="2018-08" db="EMBL/GenBank/DDBJ databases">
        <title>Recombination of ecologically and evolutionarily significant loci maintains genetic cohesion in the Pseudomonas syringae species complex.</title>
        <authorList>
            <person name="Dillon M."/>
            <person name="Thakur S."/>
            <person name="Almeida R.N.D."/>
            <person name="Weir B.S."/>
            <person name="Guttman D.S."/>
        </authorList>
    </citation>
    <scope>NUCLEOTIDE SEQUENCE [LARGE SCALE GENOMIC DNA]</scope>
    <source>
        <strain evidence="3 5">ICMP 2821</strain>
    </source>
</reference>
<protein>
    <recommendedName>
        <fullName evidence="6">Solute-binding protein family 3/N-terminal domain-containing protein</fullName>
    </recommendedName>
</protein>
<dbReference type="EMBL" id="RBOW01000730">
    <property type="protein sequence ID" value="RMN23953.1"/>
    <property type="molecule type" value="Genomic_DNA"/>
</dbReference>
<keyword evidence="1" id="KW-0732">Signal</keyword>
<accession>A0A0P9NJ59</accession>
<dbReference type="Proteomes" id="UP000281372">
    <property type="component" value="Unassembled WGS sequence"/>
</dbReference>